<name>E4XCR8_OIKDI</name>
<dbReference type="OrthoDB" id="10352965at2759"/>
<evidence type="ECO:0000256" key="1">
    <source>
        <dbReference type="SAM" id="MobiDB-lite"/>
    </source>
</evidence>
<proteinExistence type="predicted"/>
<accession>E4XCR8</accession>
<keyword evidence="2" id="KW-0472">Membrane</keyword>
<gene>
    <name evidence="3" type="ORF">GSOID_T00007949001</name>
</gene>
<keyword evidence="4" id="KW-1185">Reference proteome</keyword>
<sequence length="333" mass="37926">MIKYSDNTDFSEAKETTCTKKDWMFLCCRRLFRKSERATRGRSEDSSLYCSTELVAKNCVNEIENNENNKKSLLRKRKQRERTMSSHTADSSTTYDATNQTDYFENVDEVTPYPAIRHQLHRNYSLNNHDSRRERSSLMKTNSLPRALNQQSSGVGGAAHGTSPLLQSRSRFSLHKQGTMDTDVESVLFKRTPFDLMKKNASLLTNIICLAITLSLVLVTVVQFSNNEERWDSFSQRVNKVSADVGQAQELVTQQTFSVQEMEYLLFGNKMDGELSFKNLTDAGKGVINTMVVMKKWYNDHAKMLENLADQSKQLLKAKNAVLGSGETICDDF</sequence>
<feature type="region of interest" description="Disordered" evidence="1">
    <location>
        <begin position="124"/>
        <end position="143"/>
    </location>
</feature>
<evidence type="ECO:0000256" key="2">
    <source>
        <dbReference type="SAM" id="Phobius"/>
    </source>
</evidence>
<dbReference type="EMBL" id="FN653037">
    <property type="protein sequence ID" value="CBY09393.1"/>
    <property type="molecule type" value="Genomic_DNA"/>
</dbReference>
<evidence type="ECO:0000313" key="3">
    <source>
        <dbReference type="EMBL" id="CBY09393.1"/>
    </source>
</evidence>
<organism evidence="3">
    <name type="scientific">Oikopleura dioica</name>
    <name type="common">Tunicate</name>
    <dbReference type="NCBI Taxonomy" id="34765"/>
    <lineage>
        <taxon>Eukaryota</taxon>
        <taxon>Metazoa</taxon>
        <taxon>Chordata</taxon>
        <taxon>Tunicata</taxon>
        <taxon>Appendicularia</taxon>
        <taxon>Copelata</taxon>
        <taxon>Oikopleuridae</taxon>
        <taxon>Oikopleura</taxon>
    </lineage>
</organism>
<dbReference type="InParanoid" id="E4XCR8"/>
<feature type="compositionally biased region" description="Polar residues" evidence="1">
    <location>
        <begin position="85"/>
        <end position="95"/>
    </location>
</feature>
<dbReference type="Proteomes" id="UP000001307">
    <property type="component" value="Unassembled WGS sequence"/>
</dbReference>
<evidence type="ECO:0000313" key="4">
    <source>
        <dbReference type="Proteomes" id="UP000001307"/>
    </source>
</evidence>
<protein>
    <submittedName>
        <fullName evidence="3">Uncharacterized protein</fullName>
    </submittedName>
</protein>
<keyword evidence="2" id="KW-0812">Transmembrane</keyword>
<feature type="transmembrane region" description="Helical" evidence="2">
    <location>
        <begin position="203"/>
        <end position="224"/>
    </location>
</feature>
<keyword evidence="2" id="KW-1133">Transmembrane helix</keyword>
<reference evidence="3" key="1">
    <citation type="journal article" date="2010" name="Science">
        <title>Plasticity of animal genome architecture unmasked by rapid evolution of a pelagic tunicate.</title>
        <authorList>
            <person name="Denoeud F."/>
            <person name="Henriet S."/>
            <person name="Mungpakdee S."/>
            <person name="Aury J.M."/>
            <person name="Da Silva C."/>
            <person name="Brinkmann H."/>
            <person name="Mikhaleva J."/>
            <person name="Olsen L.C."/>
            <person name="Jubin C."/>
            <person name="Canestro C."/>
            <person name="Bouquet J.M."/>
            <person name="Danks G."/>
            <person name="Poulain J."/>
            <person name="Campsteijn C."/>
            <person name="Adamski M."/>
            <person name="Cross I."/>
            <person name="Yadetie F."/>
            <person name="Muffato M."/>
            <person name="Louis A."/>
            <person name="Butcher S."/>
            <person name="Tsagkogeorga G."/>
            <person name="Konrad A."/>
            <person name="Singh S."/>
            <person name="Jensen M.F."/>
            <person name="Cong E.H."/>
            <person name="Eikeseth-Otteraa H."/>
            <person name="Noel B."/>
            <person name="Anthouard V."/>
            <person name="Porcel B.M."/>
            <person name="Kachouri-Lafond R."/>
            <person name="Nishino A."/>
            <person name="Ugolini M."/>
            <person name="Chourrout P."/>
            <person name="Nishida H."/>
            <person name="Aasland R."/>
            <person name="Huzurbazar S."/>
            <person name="Westhof E."/>
            <person name="Delsuc F."/>
            <person name="Lehrach H."/>
            <person name="Reinhardt R."/>
            <person name="Weissenbach J."/>
            <person name="Roy S.W."/>
            <person name="Artiguenave F."/>
            <person name="Postlethwait J.H."/>
            <person name="Manak J.R."/>
            <person name="Thompson E.M."/>
            <person name="Jaillon O."/>
            <person name="Du Pasquier L."/>
            <person name="Boudinot P."/>
            <person name="Liberles D.A."/>
            <person name="Volff J.N."/>
            <person name="Philippe H."/>
            <person name="Lenhard B."/>
            <person name="Roest Crollius H."/>
            <person name="Wincker P."/>
            <person name="Chourrout D."/>
        </authorList>
    </citation>
    <scope>NUCLEOTIDE SEQUENCE [LARGE SCALE GENOMIC DNA]</scope>
</reference>
<feature type="region of interest" description="Disordered" evidence="1">
    <location>
        <begin position="73"/>
        <end position="95"/>
    </location>
</feature>
<dbReference type="AlphaFoldDB" id="E4XCR8"/>